<dbReference type="Proteomes" id="UP000252085">
    <property type="component" value="Unassembled WGS sequence"/>
</dbReference>
<dbReference type="EMBL" id="LXQE01000149">
    <property type="protein sequence ID" value="RCJ36272.1"/>
    <property type="molecule type" value="Genomic_DNA"/>
</dbReference>
<evidence type="ECO:0000256" key="7">
    <source>
        <dbReference type="ARBA" id="ARBA00023136"/>
    </source>
</evidence>
<evidence type="ECO:0000256" key="8">
    <source>
        <dbReference type="SAM" id="Phobius"/>
    </source>
</evidence>
<comment type="similarity">
    <text evidence="2">Belongs to the binding-protein-dependent transport system permease family. FecCD subfamily.</text>
</comment>
<keyword evidence="3" id="KW-0813">Transport</keyword>
<evidence type="ECO:0000256" key="4">
    <source>
        <dbReference type="ARBA" id="ARBA00022475"/>
    </source>
</evidence>
<dbReference type="PANTHER" id="PTHR30472:SF24">
    <property type="entry name" value="FERRIC ENTEROBACTIN TRANSPORT SYSTEM PERMEASE PROTEIN FEPG"/>
    <property type="match status" value="1"/>
</dbReference>
<organism evidence="9 10">
    <name type="scientific">Nostoc punctiforme NIES-2108</name>
    <dbReference type="NCBI Taxonomy" id="1356359"/>
    <lineage>
        <taxon>Bacteria</taxon>
        <taxon>Bacillati</taxon>
        <taxon>Cyanobacteriota</taxon>
        <taxon>Cyanophyceae</taxon>
        <taxon>Nostocales</taxon>
        <taxon>Nostocaceae</taxon>
        <taxon>Nostoc</taxon>
    </lineage>
</organism>
<keyword evidence="6 8" id="KW-1133">Transmembrane helix</keyword>
<dbReference type="GO" id="GO:0033214">
    <property type="term" value="P:siderophore-iron import into cell"/>
    <property type="evidence" value="ECO:0007669"/>
    <property type="project" value="TreeGrafter"/>
</dbReference>
<comment type="caution">
    <text evidence="9">The sequence shown here is derived from an EMBL/GenBank/DDBJ whole genome shotgun (WGS) entry which is preliminary data.</text>
</comment>
<dbReference type="Pfam" id="PF01032">
    <property type="entry name" value="FecCD"/>
    <property type="match status" value="1"/>
</dbReference>
<keyword evidence="5 8" id="KW-0812">Transmembrane</keyword>
<dbReference type="SUPFAM" id="SSF81345">
    <property type="entry name" value="ABC transporter involved in vitamin B12 uptake, BtuC"/>
    <property type="match status" value="1"/>
</dbReference>
<dbReference type="Gene3D" id="1.10.3470.10">
    <property type="entry name" value="ABC transporter involved in vitamin B12 uptake, BtuC"/>
    <property type="match status" value="1"/>
</dbReference>
<protein>
    <recommendedName>
        <fullName evidence="11">Iron ABC transporter</fullName>
    </recommendedName>
</protein>
<dbReference type="InterPro" id="IPR000522">
    <property type="entry name" value="ABC_transptr_permease_BtuC"/>
</dbReference>
<evidence type="ECO:0000313" key="9">
    <source>
        <dbReference type="EMBL" id="RCJ36272.1"/>
    </source>
</evidence>
<dbReference type="InterPro" id="IPR037294">
    <property type="entry name" value="ABC_BtuC-like"/>
</dbReference>
<accession>A0A367RLT8</accession>
<evidence type="ECO:0008006" key="11">
    <source>
        <dbReference type="Google" id="ProtNLM"/>
    </source>
</evidence>
<evidence type="ECO:0000256" key="6">
    <source>
        <dbReference type="ARBA" id="ARBA00022989"/>
    </source>
</evidence>
<evidence type="ECO:0000256" key="5">
    <source>
        <dbReference type="ARBA" id="ARBA00022692"/>
    </source>
</evidence>
<comment type="subcellular location">
    <subcellularLocation>
        <location evidence="1">Cell membrane</location>
        <topology evidence="1">Multi-pass membrane protein</topology>
    </subcellularLocation>
</comment>
<name>A0A367RLT8_NOSPU</name>
<dbReference type="PANTHER" id="PTHR30472">
    <property type="entry name" value="FERRIC ENTEROBACTIN TRANSPORT SYSTEM PERMEASE PROTEIN"/>
    <property type="match status" value="1"/>
</dbReference>
<keyword evidence="4" id="KW-1003">Cell membrane</keyword>
<evidence type="ECO:0000256" key="1">
    <source>
        <dbReference type="ARBA" id="ARBA00004651"/>
    </source>
</evidence>
<proteinExistence type="inferred from homology"/>
<keyword evidence="7 8" id="KW-0472">Membrane</keyword>
<dbReference type="GO" id="GO:0005886">
    <property type="term" value="C:plasma membrane"/>
    <property type="evidence" value="ECO:0007669"/>
    <property type="project" value="UniProtKB-SubCell"/>
</dbReference>
<feature type="transmembrane region" description="Helical" evidence="8">
    <location>
        <begin position="55"/>
        <end position="75"/>
    </location>
</feature>
<evidence type="ECO:0000256" key="2">
    <source>
        <dbReference type="ARBA" id="ARBA00007935"/>
    </source>
</evidence>
<feature type="transmembrane region" description="Helical" evidence="8">
    <location>
        <begin position="28"/>
        <end position="48"/>
    </location>
</feature>
<gene>
    <name evidence="9" type="ORF">A6769_16325</name>
</gene>
<sequence>MLSSLTFPVAGLIAPHIARQLVDGNHQGLIPVAVITGAMIVVLSDFIGRIIFAHIEITCVIVTMIGAPYCVYLLIQNL</sequence>
<evidence type="ECO:0000256" key="3">
    <source>
        <dbReference type="ARBA" id="ARBA00022448"/>
    </source>
</evidence>
<evidence type="ECO:0000313" key="10">
    <source>
        <dbReference type="Proteomes" id="UP000252085"/>
    </source>
</evidence>
<reference evidence="9 10" key="1">
    <citation type="submission" date="2016-04" db="EMBL/GenBank/DDBJ databases">
        <authorList>
            <person name="Evans L.H."/>
            <person name="Alamgir A."/>
            <person name="Owens N."/>
            <person name="Weber N.D."/>
            <person name="Virtaneva K."/>
            <person name="Barbian K."/>
            <person name="Babar A."/>
            <person name="Rosenke K."/>
        </authorList>
    </citation>
    <scope>NUCLEOTIDE SEQUENCE [LARGE SCALE GENOMIC DNA]</scope>
    <source>
        <strain evidence="9">NIES-2108</strain>
    </source>
</reference>
<dbReference type="AlphaFoldDB" id="A0A367RLT8"/>
<dbReference type="GO" id="GO:0022857">
    <property type="term" value="F:transmembrane transporter activity"/>
    <property type="evidence" value="ECO:0007669"/>
    <property type="project" value="InterPro"/>
</dbReference>